<protein>
    <recommendedName>
        <fullName evidence="4">PBCV-specific basic adaptor domain-containing protein</fullName>
    </recommendedName>
</protein>
<evidence type="ECO:0008006" key="4">
    <source>
        <dbReference type="Google" id="ProtNLM"/>
    </source>
</evidence>
<evidence type="ECO:0000313" key="2">
    <source>
        <dbReference type="EMBL" id="TWR28393.1"/>
    </source>
</evidence>
<accession>A0A563UAT9</accession>
<feature type="signal peptide" evidence="1">
    <location>
        <begin position="1"/>
        <end position="22"/>
    </location>
</feature>
<keyword evidence="1" id="KW-0732">Signal</keyword>
<proteinExistence type="predicted"/>
<reference evidence="2 3" key="1">
    <citation type="submission" date="2019-07" db="EMBL/GenBank/DDBJ databases">
        <authorList>
            <person name="Kim J."/>
        </authorList>
    </citation>
    <scope>NUCLEOTIDE SEQUENCE [LARGE SCALE GENOMIC DNA]</scope>
    <source>
        <strain evidence="2 3">MJ1a</strain>
    </source>
</reference>
<comment type="caution">
    <text evidence="2">The sequence shown here is derived from an EMBL/GenBank/DDBJ whole genome shotgun (WGS) entry which is preliminary data.</text>
</comment>
<gene>
    <name evidence="2" type="ORF">FPZ42_04020</name>
</gene>
<dbReference type="OrthoDB" id="674866at2"/>
<evidence type="ECO:0000256" key="1">
    <source>
        <dbReference type="SAM" id="SignalP"/>
    </source>
</evidence>
<evidence type="ECO:0000313" key="3">
    <source>
        <dbReference type="Proteomes" id="UP000318010"/>
    </source>
</evidence>
<keyword evidence="3" id="KW-1185">Reference proteome</keyword>
<dbReference type="EMBL" id="VOEI01000001">
    <property type="protein sequence ID" value="TWR28393.1"/>
    <property type="molecule type" value="Genomic_DNA"/>
</dbReference>
<feature type="chain" id="PRO_5022001996" description="PBCV-specific basic adaptor domain-containing protein" evidence="1">
    <location>
        <begin position="23"/>
        <end position="115"/>
    </location>
</feature>
<name>A0A563UAT9_9SPHI</name>
<dbReference type="Proteomes" id="UP000318010">
    <property type="component" value="Unassembled WGS sequence"/>
</dbReference>
<organism evidence="2 3">
    <name type="scientific">Mucilaginibacter achroorhodeus</name>
    <dbReference type="NCBI Taxonomy" id="2599294"/>
    <lineage>
        <taxon>Bacteria</taxon>
        <taxon>Pseudomonadati</taxon>
        <taxon>Bacteroidota</taxon>
        <taxon>Sphingobacteriia</taxon>
        <taxon>Sphingobacteriales</taxon>
        <taxon>Sphingobacteriaceae</taxon>
        <taxon>Mucilaginibacter</taxon>
    </lineage>
</organism>
<sequence length="115" mass="12553">MKKLFKTALFAATLFAASSAMAQTHKDTTFGEKVGMTAKKGWKATKKAGKTVGNKTAELASKGASAVADKKYDDKVGPQGQTIYIDKDSKYYYVNKKGHHVYVSKARLKNKPAEM</sequence>
<dbReference type="AlphaFoldDB" id="A0A563UAT9"/>
<dbReference type="RefSeq" id="WP_146269187.1">
    <property type="nucleotide sequence ID" value="NZ_VOEI01000001.1"/>
</dbReference>